<name>A0ABR2NQM2_9ROSI</name>
<accession>A0ABR2NQM2</accession>
<evidence type="ECO:0000313" key="3">
    <source>
        <dbReference type="Proteomes" id="UP001396334"/>
    </source>
</evidence>
<comment type="caution">
    <text evidence="2">The sequence shown here is derived from an EMBL/GenBank/DDBJ whole genome shotgun (WGS) entry which is preliminary data.</text>
</comment>
<keyword evidence="1" id="KW-0812">Transmembrane</keyword>
<gene>
    <name evidence="2" type="ORF">V6N11_008767</name>
</gene>
<dbReference type="Proteomes" id="UP001396334">
    <property type="component" value="Unassembled WGS sequence"/>
</dbReference>
<organism evidence="2 3">
    <name type="scientific">Hibiscus sabdariffa</name>
    <name type="common">roselle</name>
    <dbReference type="NCBI Taxonomy" id="183260"/>
    <lineage>
        <taxon>Eukaryota</taxon>
        <taxon>Viridiplantae</taxon>
        <taxon>Streptophyta</taxon>
        <taxon>Embryophyta</taxon>
        <taxon>Tracheophyta</taxon>
        <taxon>Spermatophyta</taxon>
        <taxon>Magnoliopsida</taxon>
        <taxon>eudicotyledons</taxon>
        <taxon>Gunneridae</taxon>
        <taxon>Pentapetalae</taxon>
        <taxon>rosids</taxon>
        <taxon>malvids</taxon>
        <taxon>Malvales</taxon>
        <taxon>Malvaceae</taxon>
        <taxon>Malvoideae</taxon>
        <taxon>Hibiscus</taxon>
    </lineage>
</organism>
<protein>
    <submittedName>
        <fullName evidence="2">Uncharacterized protein</fullName>
    </submittedName>
</protein>
<reference evidence="2 3" key="1">
    <citation type="journal article" date="2024" name="G3 (Bethesda)">
        <title>Genome assembly of Hibiscus sabdariffa L. provides insights into metabolisms of medicinal natural products.</title>
        <authorList>
            <person name="Kim T."/>
        </authorList>
    </citation>
    <scope>NUCLEOTIDE SEQUENCE [LARGE SCALE GENOMIC DNA]</scope>
    <source>
        <strain evidence="2">TK-2024</strain>
        <tissue evidence="2">Old leaves</tissue>
    </source>
</reference>
<proteinExistence type="predicted"/>
<evidence type="ECO:0000256" key="1">
    <source>
        <dbReference type="SAM" id="Phobius"/>
    </source>
</evidence>
<feature type="transmembrane region" description="Helical" evidence="1">
    <location>
        <begin position="45"/>
        <end position="63"/>
    </location>
</feature>
<sequence>MCSATRSQAAHCGTATGVLLKPLHFHGTLFLPLSKRLRLRLYSRSPEALVVLPVFTVAIFSLYEQAFST</sequence>
<keyword evidence="1" id="KW-0472">Membrane</keyword>
<evidence type="ECO:0000313" key="2">
    <source>
        <dbReference type="EMBL" id="KAK8978457.1"/>
    </source>
</evidence>
<keyword evidence="1" id="KW-1133">Transmembrane helix</keyword>
<keyword evidence="3" id="KW-1185">Reference proteome</keyword>
<dbReference type="EMBL" id="JBBPBN010000112">
    <property type="protein sequence ID" value="KAK8978457.1"/>
    <property type="molecule type" value="Genomic_DNA"/>
</dbReference>